<dbReference type="InterPro" id="IPR001867">
    <property type="entry name" value="OmpR/PhoB-type_DNA-bd"/>
</dbReference>
<dbReference type="FunFam" id="3.40.50.2300:FF:000002">
    <property type="entry name" value="DNA-binding response regulator PhoP"/>
    <property type="match status" value="1"/>
</dbReference>
<dbReference type="EMBL" id="CP022129">
    <property type="protein sequence ID" value="ASF48326.1"/>
    <property type="molecule type" value="Genomic_DNA"/>
</dbReference>
<name>A0A1Z4C450_9GAMM</name>
<dbReference type="PANTHER" id="PTHR48111">
    <property type="entry name" value="REGULATOR OF RPOS"/>
    <property type="match status" value="1"/>
</dbReference>
<dbReference type="GO" id="GO:0000156">
    <property type="term" value="F:phosphorelay response regulator activity"/>
    <property type="evidence" value="ECO:0007669"/>
    <property type="project" value="TreeGrafter"/>
</dbReference>
<dbReference type="PROSITE" id="PS51755">
    <property type="entry name" value="OMPR_PHOB"/>
    <property type="match status" value="1"/>
</dbReference>
<evidence type="ECO:0000256" key="5">
    <source>
        <dbReference type="ARBA" id="ARBA00023163"/>
    </source>
</evidence>
<evidence type="ECO:0000259" key="8">
    <source>
        <dbReference type="PROSITE" id="PS50110"/>
    </source>
</evidence>
<evidence type="ECO:0000256" key="7">
    <source>
        <dbReference type="PROSITE-ProRule" id="PRU01091"/>
    </source>
</evidence>
<sequence>MRILIIEDETDIRSQIRRQLEKEGYRIDETGDGLEGLYFAQEYPVDAAIIDLGLPRLSGLDIIKRLRGQGSTLPVLVLTARGRWQERVEGLEAGADDYLAKPFQMEELSARLKALLRRVVGAPQSLLDCGYLVLNLATQRVTMDGQLIELTGFEYRMLEYLAQQQGKIVSKDDLVDYLYPHDTDPESNVLTVLVGRLRRKLDPDGLRNPIETLRGRGYRLV</sequence>
<evidence type="ECO:0000259" key="9">
    <source>
        <dbReference type="PROSITE" id="PS51755"/>
    </source>
</evidence>
<dbReference type="Pfam" id="PF00072">
    <property type="entry name" value="Response_reg"/>
    <property type="match status" value="1"/>
</dbReference>
<dbReference type="PROSITE" id="PS50110">
    <property type="entry name" value="RESPONSE_REGULATORY"/>
    <property type="match status" value="1"/>
</dbReference>
<dbReference type="PANTHER" id="PTHR48111:SF71">
    <property type="entry name" value="TRANSCRIPTIONAL REGULATORY PROTEIN PHOP"/>
    <property type="match status" value="1"/>
</dbReference>
<evidence type="ECO:0000313" key="10">
    <source>
        <dbReference type="EMBL" id="ASF48326.1"/>
    </source>
</evidence>
<dbReference type="Proteomes" id="UP000237423">
    <property type="component" value="Unassembled WGS sequence"/>
</dbReference>
<keyword evidence="2" id="KW-0902">Two-component regulatory system</keyword>
<proteinExistence type="predicted"/>
<evidence type="ECO:0000256" key="1">
    <source>
        <dbReference type="ARBA" id="ARBA00022553"/>
    </source>
</evidence>
<dbReference type="SMART" id="SM00862">
    <property type="entry name" value="Trans_reg_C"/>
    <property type="match status" value="1"/>
</dbReference>
<dbReference type="InterPro" id="IPR036388">
    <property type="entry name" value="WH-like_DNA-bd_sf"/>
</dbReference>
<feature type="modified residue" description="4-aspartylphosphate" evidence="6">
    <location>
        <position position="51"/>
    </location>
</feature>
<evidence type="ECO:0000313" key="12">
    <source>
        <dbReference type="Proteomes" id="UP000197019"/>
    </source>
</evidence>
<evidence type="ECO:0000256" key="3">
    <source>
        <dbReference type="ARBA" id="ARBA00023015"/>
    </source>
</evidence>
<dbReference type="AlphaFoldDB" id="A0A1Z4C450"/>
<dbReference type="EMBL" id="PGFZ01000007">
    <property type="protein sequence ID" value="POZ51052.1"/>
    <property type="molecule type" value="Genomic_DNA"/>
</dbReference>
<organism evidence="10 12">
    <name type="scientific">Methylovulum psychrotolerans</name>
    <dbReference type="NCBI Taxonomy" id="1704499"/>
    <lineage>
        <taxon>Bacteria</taxon>
        <taxon>Pseudomonadati</taxon>
        <taxon>Pseudomonadota</taxon>
        <taxon>Gammaproteobacteria</taxon>
        <taxon>Methylococcales</taxon>
        <taxon>Methylococcaceae</taxon>
        <taxon>Methylovulum</taxon>
    </lineage>
</organism>
<dbReference type="GO" id="GO:0000976">
    <property type="term" value="F:transcription cis-regulatory region binding"/>
    <property type="evidence" value="ECO:0007669"/>
    <property type="project" value="TreeGrafter"/>
</dbReference>
<evidence type="ECO:0000313" key="13">
    <source>
        <dbReference type="Proteomes" id="UP000237423"/>
    </source>
</evidence>
<evidence type="ECO:0000256" key="2">
    <source>
        <dbReference type="ARBA" id="ARBA00023012"/>
    </source>
</evidence>
<keyword evidence="1 6" id="KW-0597">Phosphoprotein</keyword>
<feature type="DNA-binding region" description="OmpR/PhoB-type" evidence="7">
    <location>
        <begin position="124"/>
        <end position="221"/>
    </location>
</feature>
<dbReference type="SMART" id="SM00448">
    <property type="entry name" value="REC"/>
    <property type="match status" value="1"/>
</dbReference>
<dbReference type="Pfam" id="PF00486">
    <property type="entry name" value="Trans_reg_C"/>
    <property type="match status" value="1"/>
</dbReference>
<dbReference type="RefSeq" id="WP_088621196.1">
    <property type="nucleotide sequence ID" value="NZ_CP022129.1"/>
</dbReference>
<keyword evidence="12" id="KW-1185">Reference proteome</keyword>
<dbReference type="CDD" id="cd00383">
    <property type="entry name" value="trans_reg_C"/>
    <property type="match status" value="1"/>
</dbReference>
<keyword evidence="5" id="KW-0804">Transcription</keyword>
<dbReference type="OrthoDB" id="9802426at2"/>
<feature type="domain" description="Response regulatory" evidence="8">
    <location>
        <begin position="2"/>
        <end position="116"/>
    </location>
</feature>
<dbReference type="Gene3D" id="3.40.50.2300">
    <property type="match status" value="1"/>
</dbReference>
<gene>
    <name evidence="11" type="ORF">AADEFJLK_03010</name>
    <name evidence="10" type="ORF">CEK71_20920</name>
</gene>
<evidence type="ECO:0000256" key="4">
    <source>
        <dbReference type="ARBA" id="ARBA00023125"/>
    </source>
</evidence>
<dbReference type="GO" id="GO:0006355">
    <property type="term" value="P:regulation of DNA-templated transcription"/>
    <property type="evidence" value="ECO:0007669"/>
    <property type="project" value="InterPro"/>
</dbReference>
<feature type="domain" description="OmpR/PhoB-type" evidence="9">
    <location>
        <begin position="124"/>
        <end position="221"/>
    </location>
</feature>
<keyword evidence="4 7" id="KW-0238">DNA-binding</keyword>
<dbReference type="Gene3D" id="6.10.250.690">
    <property type="match status" value="1"/>
</dbReference>
<keyword evidence="3" id="KW-0805">Transcription regulation</keyword>
<dbReference type="InterPro" id="IPR011006">
    <property type="entry name" value="CheY-like_superfamily"/>
</dbReference>
<reference evidence="11 13" key="2">
    <citation type="submission" date="2017-11" db="EMBL/GenBank/DDBJ databases">
        <title>Draft Genome Sequence of Methylobacter psychrotolerans Sph1T, an Obligate Methanotroph from Low-Temperature Environments.</title>
        <authorList>
            <person name="Oshkin I.Y."/>
            <person name="Miroshnikov K."/>
            <person name="Belova S.E."/>
            <person name="Korzhenkov A."/>
            <person name="Toshchakov S.V."/>
            <person name="Dedysh S.N."/>
        </authorList>
    </citation>
    <scope>NUCLEOTIDE SEQUENCE [LARGE SCALE GENOMIC DNA]</scope>
    <source>
        <strain evidence="11 13">Sph1</strain>
    </source>
</reference>
<protein>
    <submittedName>
        <fullName evidence="10">DNA-binding response regulator</fullName>
    </submittedName>
</protein>
<accession>A0A1Z4C450</accession>
<dbReference type="SUPFAM" id="SSF52172">
    <property type="entry name" value="CheY-like"/>
    <property type="match status" value="1"/>
</dbReference>
<evidence type="ECO:0000256" key="6">
    <source>
        <dbReference type="PROSITE-ProRule" id="PRU00169"/>
    </source>
</evidence>
<dbReference type="Proteomes" id="UP000197019">
    <property type="component" value="Chromosome"/>
</dbReference>
<dbReference type="InterPro" id="IPR039420">
    <property type="entry name" value="WalR-like"/>
</dbReference>
<dbReference type="GO" id="GO:0005829">
    <property type="term" value="C:cytosol"/>
    <property type="evidence" value="ECO:0007669"/>
    <property type="project" value="TreeGrafter"/>
</dbReference>
<dbReference type="InterPro" id="IPR001789">
    <property type="entry name" value="Sig_transdc_resp-reg_receiver"/>
</dbReference>
<dbReference type="Gene3D" id="1.10.10.10">
    <property type="entry name" value="Winged helix-like DNA-binding domain superfamily/Winged helix DNA-binding domain"/>
    <property type="match status" value="1"/>
</dbReference>
<evidence type="ECO:0000313" key="11">
    <source>
        <dbReference type="EMBL" id="POZ51052.1"/>
    </source>
</evidence>
<dbReference type="GO" id="GO:0032993">
    <property type="term" value="C:protein-DNA complex"/>
    <property type="evidence" value="ECO:0007669"/>
    <property type="project" value="TreeGrafter"/>
</dbReference>
<dbReference type="KEGG" id="mpsy:CEK71_20920"/>
<reference evidence="10 12" key="1">
    <citation type="submission" date="2017-06" db="EMBL/GenBank/DDBJ databases">
        <title>Genome Sequencing of the methanotroph Methylovulum psychrotolerants str. HV10-M2 isolated from a high-altitude environment.</title>
        <authorList>
            <person name="Mateos-Rivera A."/>
        </authorList>
    </citation>
    <scope>NUCLEOTIDE SEQUENCE [LARGE SCALE GENOMIC DNA]</scope>
    <source>
        <strain evidence="10 12">HV10_M2</strain>
    </source>
</reference>